<reference evidence="4" key="1">
    <citation type="submission" date="2014-12" db="EMBL/GenBank/DDBJ databases">
        <title>Genome Sequence of Valsa Canker Pathogens Uncovers a Specific Adaption of Colonization on Woody Bark.</title>
        <authorList>
            <person name="Yin Z."/>
            <person name="Liu H."/>
            <person name="Gao X."/>
            <person name="Li Z."/>
            <person name="Song N."/>
            <person name="Ke X."/>
            <person name="Dai Q."/>
            <person name="Wu Y."/>
            <person name="Sun Y."/>
            <person name="Xu J.-R."/>
            <person name="Kang Z.K."/>
            <person name="Wang L."/>
            <person name="Huang L."/>
        </authorList>
    </citation>
    <scope>NUCLEOTIDE SEQUENCE [LARGE SCALE GENOMIC DNA]</scope>
    <source>
        <strain evidence="4">SXYL134</strain>
    </source>
</reference>
<evidence type="ECO:0000256" key="1">
    <source>
        <dbReference type="ARBA" id="ARBA00022801"/>
    </source>
</evidence>
<proteinExistence type="predicted"/>
<keyword evidence="4" id="KW-1185">Reference proteome</keyword>
<dbReference type="EMBL" id="KN714684">
    <property type="protein sequence ID" value="KUI55893.1"/>
    <property type="molecule type" value="Genomic_DNA"/>
</dbReference>
<dbReference type="Pfam" id="PF00561">
    <property type="entry name" value="Abhydrolase_1"/>
    <property type="match status" value="1"/>
</dbReference>
<feature type="domain" description="AB hydrolase-1" evidence="2">
    <location>
        <begin position="33"/>
        <end position="271"/>
    </location>
</feature>
<dbReference type="AlphaFoldDB" id="A0A194UW57"/>
<evidence type="ECO:0000259" key="2">
    <source>
        <dbReference type="Pfam" id="PF00561"/>
    </source>
</evidence>
<dbReference type="PANTHER" id="PTHR43798:SF31">
    <property type="entry name" value="AB HYDROLASE SUPERFAMILY PROTEIN YCLE"/>
    <property type="match status" value="1"/>
</dbReference>
<evidence type="ECO:0000313" key="3">
    <source>
        <dbReference type="EMBL" id="KUI55893.1"/>
    </source>
</evidence>
<dbReference type="Gene3D" id="3.40.50.1820">
    <property type="entry name" value="alpha/beta hydrolase"/>
    <property type="match status" value="1"/>
</dbReference>
<sequence>MASSSTPTTGFISTNDGVRLAYTQTGPSSGQEILFIPGWRQTAAQWRKQVSHFQTAHHVTTYDHRGHGGSDKPSFGHRVHRYAADLLDLLTQLKLSDVHIVGHSMGCSIVWAFFDIFPSQARALISGLVLVDQSPCMTADPAWTPEQARQVAAVFTPGIVSELGRDMQGSTAGLISVMFTGGATAEDRDWTLRQSSLMSDENAAALLQNHASMDWRDVLPRLDIPALVIAAEGSVCPAEGVRWMGEQIPGAKVVTFSKEEGGSHFMFLENPARFNTLVEEFVNRSE</sequence>
<organism evidence="3 4">
    <name type="scientific">Cytospora mali</name>
    <name type="common">Apple Valsa canker fungus</name>
    <name type="synonym">Valsa mali</name>
    <dbReference type="NCBI Taxonomy" id="578113"/>
    <lineage>
        <taxon>Eukaryota</taxon>
        <taxon>Fungi</taxon>
        <taxon>Dikarya</taxon>
        <taxon>Ascomycota</taxon>
        <taxon>Pezizomycotina</taxon>
        <taxon>Sordariomycetes</taxon>
        <taxon>Sordariomycetidae</taxon>
        <taxon>Diaporthales</taxon>
        <taxon>Cytosporaceae</taxon>
        <taxon>Cytospora</taxon>
    </lineage>
</organism>
<evidence type="ECO:0000313" key="4">
    <source>
        <dbReference type="Proteomes" id="UP000078576"/>
    </source>
</evidence>
<accession>A0A194UW57</accession>
<dbReference type="PANTHER" id="PTHR43798">
    <property type="entry name" value="MONOACYLGLYCEROL LIPASE"/>
    <property type="match status" value="1"/>
</dbReference>
<dbReference type="OrthoDB" id="408373at2759"/>
<protein>
    <submittedName>
        <fullName evidence="3">AB hydrolase superfamily protein YdjP</fullName>
    </submittedName>
</protein>
<gene>
    <name evidence="3" type="ORF">VP1G_03334</name>
</gene>
<dbReference type="SUPFAM" id="SSF53474">
    <property type="entry name" value="alpha/beta-Hydrolases"/>
    <property type="match status" value="1"/>
</dbReference>
<dbReference type="Proteomes" id="UP000078576">
    <property type="component" value="Unassembled WGS sequence"/>
</dbReference>
<keyword evidence="1 3" id="KW-0378">Hydrolase</keyword>
<name>A0A194UW57_CYTMA</name>
<dbReference type="InterPro" id="IPR000073">
    <property type="entry name" value="AB_hydrolase_1"/>
</dbReference>
<dbReference type="GO" id="GO:0016020">
    <property type="term" value="C:membrane"/>
    <property type="evidence" value="ECO:0007669"/>
    <property type="project" value="TreeGrafter"/>
</dbReference>
<dbReference type="InterPro" id="IPR050266">
    <property type="entry name" value="AB_hydrolase_sf"/>
</dbReference>
<dbReference type="InterPro" id="IPR029058">
    <property type="entry name" value="AB_hydrolase_fold"/>
</dbReference>
<dbReference type="STRING" id="694573.A0A194UW57"/>
<dbReference type="GO" id="GO:0016787">
    <property type="term" value="F:hydrolase activity"/>
    <property type="evidence" value="ECO:0007669"/>
    <property type="project" value="UniProtKB-KW"/>
</dbReference>